<dbReference type="HOGENOM" id="CLU_1230036_0_0_1"/>
<accession>H0EVB6</accession>
<dbReference type="InParanoid" id="H0EVB6"/>
<evidence type="ECO:0000313" key="2">
    <source>
        <dbReference type="Proteomes" id="UP000005446"/>
    </source>
</evidence>
<dbReference type="GO" id="GO:0031204">
    <property type="term" value="P:post-translational protein targeting to membrane, translocation"/>
    <property type="evidence" value="ECO:0007669"/>
    <property type="project" value="InterPro"/>
</dbReference>
<dbReference type="AlphaFoldDB" id="H0EVB6"/>
<protein>
    <submittedName>
        <fullName evidence="1">Putative Translocation protein sec66</fullName>
    </submittedName>
</protein>
<dbReference type="OrthoDB" id="73168at2759"/>
<evidence type="ECO:0000313" key="1">
    <source>
        <dbReference type="EMBL" id="EHK97558.1"/>
    </source>
</evidence>
<proteinExistence type="predicted"/>
<dbReference type="GO" id="GO:0031207">
    <property type="term" value="C:Sec62/Sec63 complex"/>
    <property type="evidence" value="ECO:0007669"/>
    <property type="project" value="InterPro"/>
</dbReference>
<organism evidence="1 2">
    <name type="scientific">Glarea lozoyensis (strain ATCC 74030 / MF5533)</name>
    <dbReference type="NCBI Taxonomy" id="1104152"/>
    <lineage>
        <taxon>Eukaryota</taxon>
        <taxon>Fungi</taxon>
        <taxon>Dikarya</taxon>
        <taxon>Ascomycota</taxon>
        <taxon>Pezizomycotina</taxon>
        <taxon>Leotiomycetes</taxon>
        <taxon>Helotiales</taxon>
        <taxon>Helotiaceae</taxon>
        <taxon>Glarea</taxon>
    </lineage>
</organism>
<dbReference type="PANTHER" id="PTHR28229:SF1">
    <property type="entry name" value="TRANSLOCATION PROTEIN SEC66"/>
    <property type="match status" value="1"/>
</dbReference>
<comment type="caution">
    <text evidence="1">The sequence shown here is derived from an EMBL/GenBank/DDBJ whole genome shotgun (WGS) entry which is preliminary data.</text>
</comment>
<name>H0EVB6_GLAL7</name>
<sequence length="225" mass="26091">MSKSNLEEIYQSFCDTFASPYTPWVTLALAIGSHQAILRYQSYREDQKAAAVPWFPRNIQRDIYNSIASKMKNKLPKSIQHAALLRYAVETVRRGREILQLRDPSGRFEVLVPSPSHIRTRRIERAFVELQEDEKVIKREARKLSKGWGKTIFASAVAILENEELTKSLDEIEGKREREIGMWEIKKQDILKDFLVEIEEEQERAKIAAMKKQSRADKSGKKGKK</sequence>
<dbReference type="FunCoup" id="H0EVB6">
    <property type="interactions" value="22"/>
</dbReference>
<reference evidence="1 2" key="1">
    <citation type="journal article" date="2012" name="Eukaryot. Cell">
        <title>Genome sequence of the fungus Glarea lozoyensis: the first genome sequence of a species from the Helotiaceae family.</title>
        <authorList>
            <person name="Youssar L."/>
            <person name="Gruening B.A."/>
            <person name="Erxleben A."/>
            <person name="Guenther S."/>
            <person name="Huettel W."/>
        </authorList>
    </citation>
    <scope>NUCLEOTIDE SEQUENCE [LARGE SCALE GENOMIC DNA]</scope>
    <source>
        <strain evidence="2">ATCC 74030 / MF5533</strain>
    </source>
</reference>
<dbReference type="InterPro" id="IPR018624">
    <property type="entry name" value="Sec66"/>
</dbReference>
<gene>
    <name evidence="1" type="ORF">M7I_6711</name>
</gene>
<dbReference type="Pfam" id="PF09802">
    <property type="entry name" value="Sec66"/>
    <property type="match status" value="1"/>
</dbReference>
<dbReference type="EMBL" id="AGUE01000189">
    <property type="protein sequence ID" value="EHK97558.1"/>
    <property type="molecule type" value="Genomic_DNA"/>
</dbReference>
<dbReference type="PANTHER" id="PTHR28229">
    <property type="entry name" value="TRANSLOCATION PROTEIN SEC66"/>
    <property type="match status" value="1"/>
</dbReference>
<dbReference type="Proteomes" id="UP000005446">
    <property type="component" value="Unassembled WGS sequence"/>
</dbReference>
<keyword evidence="2" id="KW-1185">Reference proteome</keyword>